<dbReference type="SUPFAM" id="SSF53098">
    <property type="entry name" value="Ribonuclease H-like"/>
    <property type="match status" value="1"/>
</dbReference>
<accession>A0AAD4N2I3</accession>
<organism evidence="2 3">
    <name type="scientific">Ditylenchus destructor</name>
    <dbReference type="NCBI Taxonomy" id="166010"/>
    <lineage>
        <taxon>Eukaryota</taxon>
        <taxon>Metazoa</taxon>
        <taxon>Ecdysozoa</taxon>
        <taxon>Nematoda</taxon>
        <taxon>Chromadorea</taxon>
        <taxon>Rhabditida</taxon>
        <taxon>Tylenchina</taxon>
        <taxon>Tylenchomorpha</taxon>
        <taxon>Sphaerularioidea</taxon>
        <taxon>Anguinidae</taxon>
        <taxon>Anguininae</taxon>
        <taxon>Ditylenchus</taxon>
    </lineage>
</organism>
<gene>
    <name evidence="2" type="ORF">DdX_07880</name>
</gene>
<evidence type="ECO:0000259" key="1">
    <source>
        <dbReference type="Pfam" id="PF05699"/>
    </source>
</evidence>
<name>A0AAD4N2I3_9BILA</name>
<evidence type="ECO:0000313" key="2">
    <source>
        <dbReference type="EMBL" id="KAI1715560.1"/>
    </source>
</evidence>
<feature type="domain" description="HAT C-terminal dimerisation" evidence="1">
    <location>
        <begin position="213"/>
        <end position="282"/>
    </location>
</feature>
<sequence>MSINIRPAPENLPSFTNDDFLLLKELCKILKPFDAVTKKLSEEQSTASSILSAFKTLKDFLERHSNNDKNLEESRSIAAKLHEAVTIRYERLQNDKILCISMLIDKRFAYDTNIKTPLEWLKIEEDFISYCKTELKLDGSEAITQTQSDATDVPMQFGDPMAQNSDSSDEDYDIFGKRAPTPALSQVSTGTDAEFTANIKSELAKFVSLEKPDPNTVNIFKWCRKYLGQFPVISKAAQALLSIPATSVCSERLFSKATLLYSNALRNRLESDTAENILIIKASLTQFPLQVTEEQESDEEDSMLELLILE</sequence>
<proteinExistence type="predicted"/>
<keyword evidence="3" id="KW-1185">Reference proteome</keyword>
<reference evidence="2" key="1">
    <citation type="submission" date="2022-01" db="EMBL/GenBank/DDBJ databases">
        <title>Genome Sequence Resource for Two Populations of Ditylenchus destructor, the Migratory Endoparasitic Phytonematode.</title>
        <authorList>
            <person name="Zhang H."/>
            <person name="Lin R."/>
            <person name="Xie B."/>
        </authorList>
    </citation>
    <scope>NUCLEOTIDE SEQUENCE</scope>
    <source>
        <strain evidence="2">BazhouSP</strain>
    </source>
</reference>
<dbReference type="InterPro" id="IPR012337">
    <property type="entry name" value="RNaseH-like_sf"/>
</dbReference>
<dbReference type="PANTHER" id="PTHR23272:SF184">
    <property type="entry name" value="OS03G0311250 PROTEIN"/>
    <property type="match status" value="1"/>
</dbReference>
<protein>
    <submittedName>
        <fullName evidence="2">Zinc finger BED domain-containing protein 4</fullName>
    </submittedName>
</protein>
<dbReference type="Proteomes" id="UP001201812">
    <property type="component" value="Unassembled WGS sequence"/>
</dbReference>
<dbReference type="AlphaFoldDB" id="A0AAD4N2I3"/>
<comment type="caution">
    <text evidence="2">The sequence shown here is derived from an EMBL/GenBank/DDBJ whole genome shotgun (WGS) entry which is preliminary data.</text>
</comment>
<evidence type="ECO:0000313" key="3">
    <source>
        <dbReference type="Proteomes" id="UP001201812"/>
    </source>
</evidence>
<dbReference type="PANTHER" id="PTHR23272">
    <property type="entry name" value="BED FINGER-RELATED"/>
    <property type="match status" value="1"/>
</dbReference>
<dbReference type="EMBL" id="JAKKPZ010000011">
    <property type="protein sequence ID" value="KAI1715560.1"/>
    <property type="molecule type" value="Genomic_DNA"/>
</dbReference>
<dbReference type="GO" id="GO:0046983">
    <property type="term" value="F:protein dimerization activity"/>
    <property type="evidence" value="ECO:0007669"/>
    <property type="project" value="InterPro"/>
</dbReference>
<dbReference type="InterPro" id="IPR008906">
    <property type="entry name" value="HATC_C_dom"/>
</dbReference>
<dbReference type="Pfam" id="PF05699">
    <property type="entry name" value="Dimer_Tnp_hAT"/>
    <property type="match status" value="1"/>
</dbReference>